<comment type="caution">
    <text evidence="3">The sequence shown here is derived from an EMBL/GenBank/DDBJ whole genome shotgun (WGS) entry which is preliminary data.</text>
</comment>
<keyword evidence="2" id="KW-0732">Signal</keyword>
<evidence type="ECO:0000313" key="3">
    <source>
        <dbReference type="EMBL" id="KAJ9666667.1"/>
    </source>
</evidence>
<evidence type="ECO:0000313" key="4">
    <source>
        <dbReference type="Proteomes" id="UP001172684"/>
    </source>
</evidence>
<dbReference type="Gene3D" id="3.20.20.190">
    <property type="entry name" value="Phosphatidylinositol (PI) phosphodiesterase"/>
    <property type="match status" value="1"/>
</dbReference>
<dbReference type="Pfam" id="PF26146">
    <property type="entry name" value="PI-PLC_X"/>
    <property type="match status" value="1"/>
</dbReference>
<feature type="chain" id="PRO_5046654482" description="Phosphatidylinositol-specific phospholipase C X domain-containing protein" evidence="2">
    <location>
        <begin position="19"/>
        <end position="330"/>
    </location>
</feature>
<name>A0ABQ9P2S6_9PEZI</name>
<protein>
    <recommendedName>
        <fullName evidence="5">Phosphatidylinositol-specific phospholipase C X domain-containing protein</fullName>
    </recommendedName>
</protein>
<dbReference type="SUPFAM" id="SSF51695">
    <property type="entry name" value="PLC-like phosphodiesterases"/>
    <property type="match status" value="1"/>
</dbReference>
<dbReference type="InterPro" id="IPR051057">
    <property type="entry name" value="PI-PLC_domain"/>
</dbReference>
<dbReference type="PROSITE" id="PS50007">
    <property type="entry name" value="PIPLC_X_DOMAIN"/>
    <property type="match status" value="1"/>
</dbReference>
<dbReference type="InterPro" id="IPR017946">
    <property type="entry name" value="PLC-like_Pdiesterase_TIM-brl"/>
</dbReference>
<evidence type="ECO:0000256" key="2">
    <source>
        <dbReference type="SAM" id="SignalP"/>
    </source>
</evidence>
<gene>
    <name evidence="3" type="ORF">H2201_003326</name>
</gene>
<evidence type="ECO:0008006" key="5">
    <source>
        <dbReference type="Google" id="ProtNLM"/>
    </source>
</evidence>
<keyword evidence="4" id="KW-1185">Reference proteome</keyword>
<dbReference type="Proteomes" id="UP001172684">
    <property type="component" value="Unassembled WGS sequence"/>
</dbReference>
<dbReference type="EMBL" id="JAPDRL010000018">
    <property type="protein sequence ID" value="KAJ9666667.1"/>
    <property type="molecule type" value="Genomic_DNA"/>
</dbReference>
<organism evidence="3 4">
    <name type="scientific">Coniosporium apollinis</name>
    <dbReference type="NCBI Taxonomy" id="61459"/>
    <lineage>
        <taxon>Eukaryota</taxon>
        <taxon>Fungi</taxon>
        <taxon>Dikarya</taxon>
        <taxon>Ascomycota</taxon>
        <taxon>Pezizomycotina</taxon>
        <taxon>Dothideomycetes</taxon>
        <taxon>Dothideomycetes incertae sedis</taxon>
        <taxon>Coniosporium</taxon>
    </lineage>
</organism>
<evidence type="ECO:0000256" key="1">
    <source>
        <dbReference type="SAM" id="MobiDB-lite"/>
    </source>
</evidence>
<feature type="region of interest" description="Disordered" evidence="1">
    <location>
        <begin position="21"/>
        <end position="49"/>
    </location>
</feature>
<feature type="signal peptide" evidence="2">
    <location>
        <begin position="1"/>
        <end position="18"/>
    </location>
</feature>
<dbReference type="PANTHER" id="PTHR13593">
    <property type="match status" value="1"/>
</dbReference>
<dbReference type="PANTHER" id="PTHR13593:SF140">
    <property type="entry name" value="PLC-LIKE PHOSPHODIESTERASE"/>
    <property type="match status" value="1"/>
</dbReference>
<reference evidence="3" key="1">
    <citation type="submission" date="2022-10" db="EMBL/GenBank/DDBJ databases">
        <title>Culturing micro-colonial fungi from biological soil crusts in the Mojave desert and describing Neophaeococcomyces mojavensis, and introducing the new genera and species Taxawa tesnikishii.</title>
        <authorList>
            <person name="Kurbessoian T."/>
            <person name="Stajich J.E."/>
        </authorList>
    </citation>
    <scope>NUCLEOTIDE SEQUENCE</scope>
    <source>
        <strain evidence="3">TK_1</strain>
    </source>
</reference>
<sequence>MIPSPLLLSLLLSSLCRAASPSWQDPLDPENLLRARDPPKPPGKRQPLPELYQRRYSEVTFVGTHNSAAVRTKENGWSISGNQYFNLSVQLESGIRLIQAQGHRDPNGTNQIRLCHFNCALMDGGSLEEYLLTTKAWLGANPKEIVTFLFVNTGVPLIRWIEAYYRTGFDLISYEPPPDKRYGRMQIEDWPTIEEMVQSGKRAVTFLSGGAREELVPWLLAEFDYMFETDFGNESPWQFSCEPARPRWPGSYIPNRLSLVNHFLYAKFFGFRYPDAAHANQTNSASFEIGALGEHAARCRTRYERRPNFLLVDFFNEGDVWDVEHGMNAF</sequence>
<accession>A0ABQ9P2S6</accession>
<proteinExistence type="predicted"/>